<evidence type="ECO:0000256" key="1">
    <source>
        <dbReference type="ARBA" id="ARBA00008418"/>
    </source>
</evidence>
<feature type="compositionally biased region" description="Polar residues" evidence="3">
    <location>
        <begin position="146"/>
        <end position="155"/>
    </location>
</feature>
<evidence type="ECO:0000256" key="2">
    <source>
        <dbReference type="ARBA" id="ARBA00023203"/>
    </source>
</evidence>
<dbReference type="InterPro" id="IPR007123">
    <property type="entry name" value="Gelsolin-like_dom"/>
</dbReference>
<feature type="region of interest" description="Disordered" evidence="3">
    <location>
        <begin position="334"/>
        <end position="358"/>
    </location>
</feature>
<dbReference type="PANTHER" id="PTHR11977">
    <property type="entry name" value="VILLIN"/>
    <property type="match status" value="1"/>
</dbReference>
<dbReference type="Proteomes" id="UP000694580">
    <property type="component" value="Chromosome 7"/>
</dbReference>
<dbReference type="Gene3D" id="3.40.20.10">
    <property type="entry name" value="Severin"/>
    <property type="match status" value="5"/>
</dbReference>
<protein>
    <recommendedName>
        <fullName evidence="4">HP domain-containing protein</fullName>
    </recommendedName>
</protein>
<dbReference type="SUPFAM" id="SSF55753">
    <property type="entry name" value="Actin depolymerizing proteins"/>
    <property type="match status" value="5"/>
</dbReference>
<keyword evidence="2" id="KW-0009">Actin-binding</keyword>
<dbReference type="PROSITE" id="PS51089">
    <property type="entry name" value="HP"/>
    <property type="match status" value="1"/>
</dbReference>
<evidence type="ECO:0000313" key="6">
    <source>
        <dbReference type="Proteomes" id="UP000694580"/>
    </source>
</evidence>
<feature type="domain" description="HP" evidence="4">
    <location>
        <begin position="1055"/>
        <end position="1118"/>
    </location>
</feature>
<organism evidence="5 6">
    <name type="scientific">Denticeps clupeoides</name>
    <name type="common">denticle herring</name>
    <dbReference type="NCBI Taxonomy" id="299321"/>
    <lineage>
        <taxon>Eukaryota</taxon>
        <taxon>Metazoa</taxon>
        <taxon>Chordata</taxon>
        <taxon>Craniata</taxon>
        <taxon>Vertebrata</taxon>
        <taxon>Euteleostomi</taxon>
        <taxon>Actinopterygii</taxon>
        <taxon>Neopterygii</taxon>
        <taxon>Teleostei</taxon>
        <taxon>Clupei</taxon>
        <taxon>Clupeiformes</taxon>
        <taxon>Denticipitoidei</taxon>
        <taxon>Denticipitidae</taxon>
        <taxon>Denticeps</taxon>
    </lineage>
</organism>
<reference evidence="5" key="3">
    <citation type="submission" date="2025-09" db="UniProtKB">
        <authorList>
            <consortium name="Ensembl"/>
        </authorList>
    </citation>
    <scope>IDENTIFICATION</scope>
</reference>
<dbReference type="GO" id="GO:0051015">
    <property type="term" value="F:actin filament binding"/>
    <property type="evidence" value="ECO:0007669"/>
    <property type="project" value="InterPro"/>
</dbReference>
<name>A0AAY4CK36_9TELE</name>
<reference evidence="5" key="2">
    <citation type="submission" date="2025-08" db="UniProtKB">
        <authorList>
            <consortium name="Ensembl"/>
        </authorList>
    </citation>
    <scope>IDENTIFICATION</scope>
</reference>
<reference evidence="5 6" key="1">
    <citation type="submission" date="2020-06" db="EMBL/GenBank/DDBJ databases">
        <authorList>
            <consortium name="Wellcome Sanger Institute Data Sharing"/>
        </authorList>
    </citation>
    <scope>NUCLEOTIDE SEQUENCE [LARGE SCALE GENOMIC DNA]</scope>
</reference>
<proteinExistence type="inferred from homology"/>
<accession>A0AAY4CK36</accession>
<dbReference type="InterPro" id="IPR036886">
    <property type="entry name" value="Villin_headpiece_dom_sf"/>
</dbReference>
<evidence type="ECO:0000259" key="4">
    <source>
        <dbReference type="PROSITE" id="PS51089"/>
    </source>
</evidence>
<evidence type="ECO:0000313" key="5">
    <source>
        <dbReference type="Ensembl" id="ENSDCDP00010033565.1"/>
    </source>
</evidence>
<dbReference type="Pfam" id="PF00626">
    <property type="entry name" value="Gelsolin"/>
    <property type="match status" value="1"/>
</dbReference>
<sequence length="1118" mass="124460">MDSVEKTQESRAERIARYKAERRRELSERYGNQEEELPSKWVRRERAGRDVIERSLSGGVNGAHRATPLEQEPISRLFFSVPHPSQLQRGPIQLPALALSPHLADRQQTLSINLKPSEVRKTRPLSGGDWGSGVELRPQPSVAPETDNNNSQHAPQRQLRGILKKSQSAVQGGAPDVETLTGREDTATCSAGGEEEQDEEQGRWAVTPAEGGRGSIAPWRQRTRTDRVPAGERTNQQSPQAEQSDTGTTDRYEHEFWRCEPSLKRVTSTQHTPEPLLCTYVCVCACVCVCRLVCVSSLSSAVSEHRRSVRPSRRTQASRNPLRALAARDDIRQDLNEPQDNPVTVETDGSERFPTNSSCSSTLKVGRVRLCEMKFSFLYLHNPTLPPPAGHRRLQVRLVEPSARSLNSGDSFLLITPQHCFVWSGQFSNAAERARAREMASWVQGQRELGCQATQIIHLEEGETSNSEFWDLLGGRAEYRGAGPPDEDEICERALVESNCVFRLEGDRLVPHEQGWAAPPHVSLLDSSQTLLFDFGSEVYLWNGKDVSPSGRKMALQLAQQVWDGAYDYSTCRVNPLDLFTTNDLIGRQGVGRPSWALCGRVFDGDETLLFKMKFVDWPGLSVDTVKNSVRCLLLSSCDAKALLAGGSELGVGTVILEGVDILRGQGVVNLGDGRQAELSTAAVKTWFLGENEELLPNTGHLHEGETYATRWTYRLTTLVNPAGAISDGTCWERSAFFLWQGRHSVPHGRGTPHALSSGCGAQVAVKQGMEPACFLQLFQGGMVVLRGSRTDLGQDTGCPRLLCVTGSLPVEACLWEVECCCASLRSRGSLLLLNAQQGLLYLWHGCKASGHARLVAKHAAEQLIQRSVPELLLNNSCDVKVQEVEEGSEPVEFWSVLGKQDRKAYDCMLQDPGKFNFTPRLFHLSAQSGDFRGVELISPYRVAGVVMAMPFLQESLYAVPQPALFLMDNCMEVYLWQSGGVSSSPRPDWDRERKCAMETALQYCEERNPRRPPLAYLIEEGQEPFTFTNTFARWERRSTESGRRLILVQDALARLNGTQFPLEELLKRPLPPGIDPKHLETCLSNHDLQRVLGMKRDEFLSLPETQQISLKQSRGLY</sequence>
<dbReference type="InterPro" id="IPR029006">
    <property type="entry name" value="ADF-H/Gelsolin-like_dom_sf"/>
</dbReference>
<dbReference type="SUPFAM" id="SSF47050">
    <property type="entry name" value="VHP, Villin headpiece domain"/>
    <property type="match status" value="1"/>
</dbReference>
<dbReference type="Gene3D" id="1.10.950.10">
    <property type="entry name" value="Villin headpiece domain"/>
    <property type="match status" value="1"/>
</dbReference>
<dbReference type="PANTHER" id="PTHR11977:SF119">
    <property type="entry name" value="SUPERVILLIN ISOFORM X1"/>
    <property type="match status" value="1"/>
</dbReference>
<dbReference type="SMART" id="SM00262">
    <property type="entry name" value="GEL"/>
    <property type="match status" value="4"/>
</dbReference>
<dbReference type="GO" id="GO:0015629">
    <property type="term" value="C:actin cytoskeleton"/>
    <property type="evidence" value="ECO:0007669"/>
    <property type="project" value="TreeGrafter"/>
</dbReference>
<feature type="compositionally biased region" description="Polar residues" evidence="3">
    <location>
        <begin position="233"/>
        <end position="247"/>
    </location>
</feature>
<dbReference type="InterPro" id="IPR007122">
    <property type="entry name" value="Villin/Gelsolin"/>
</dbReference>
<keyword evidence="6" id="KW-1185">Reference proteome</keyword>
<dbReference type="AlphaFoldDB" id="A0AAY4CK36"/>
<dbReference type="PRINTS" id="PR00597">
    <property type="entry name" value="GELSOLIN"/>
</dbReference>
<dbReference type="GO" id="GO:0051016">
    <property type="term" value="P:barbed-end actin filament capping"/>
    <property type="evidence" value="ECO:0007669"/>
    <property type="project" value="TreeGrafter"/>
</dbReference>
<feature type="region of interest" description="Disordered" evidence="3">
    <location>
        <begin position="115"/>
        <end position="250"/>
    </location>
</feature>
<comment type="similarity">
    <text evidence="1">Belongs to the villin/gelsolin family.</text>
</comment>
<dbReference type="GO" id="GO:0005546">
    <property type="term" value="F:phosphatidylinositol-4,5-bisphosphate binding"/>
    <property type="evidence" value="ECO:0007669"/>
    <property type="project" value="TreeGrafter"/>
</dbReference>
<dbReference type="GeneTree" id="ENSGT00940000166828"/>
<dbReference type="GO" id="GO:0051014">
    <property type="term" value="P:actin filament severing"/>
    <property type="evidence" value="ECO:0007669"/>
    <property type="project" value="TreeGrafter"/>
</dbReference>
<dbReference type="GO" id="GO:0005737">
    <property type="term" value="C:cytoplasm"/>
    <property type="evidence" value="ECO:0007669"/>
    <property type="project" value="TreeGrafter"/>
</dbReference>
<evidence type="ECO:0000256" key="3">
    <source>
        <dbReference type="SAM" id="MobiDB-lite"/>
    </source>
</evidence>
<dbReference type="Ensembl" id="ENSDCDT00010041582.1">
    <property type="protein sequence ID" value="ENSDCDP00010033565.1"/>
    <property type="gene ID" value="ENSDCDG00010021380.1"/>
</dbReference>
<dbReference type="InterPro" id="IPR003128">
    <property type="entry name" value="Villin_headpiece"/>
</dbReference>
<dbReference type="GO" id="GO:0008154">
    <property type="term" value="P:actin polymerization or depolymerization"/>
    <property type="evidence" value="ECO:0007669"/>
    <property type="project" value="TreeGrafter"/>
</dbReference>